<organism evidence="1 2">
    <name type="scientific">Punica granatum</name>
    <name type="common">Pomegranate</name>
    <dbReference type="NCBI Taxonomy" id="22663"/>
    <lineage>
        <taxon>Eukaryota</taxon>
        <taxon>Viridiplantae</taxon>
        <taxon>Streptophyta</taxon>
        <taxon>Embryophyta</taxon>
        <taxon>Tracheophyta</taxon>
        <taxon>Spermatophyta</taxon>
        <taxon>Magnoliopsida</taxon>
        <taxon>eudicotyledons</taxon>
        <taxon>Gunneridae</taxon>
        <taxon>Pentapetalae</taxon>
        <taxon>rosids</taxon>
        <taxon>malvids</taxon>
        <taxon>Myrtales</taxon>
        <taxon>Lythraceae</taxon>
        <taxon>Punica</taxon>
    </lineage>
</organism>
<evidence type="ECO:0000313" key="1">
    <source>
        <dbReference type="EMBL" id="OWM66956.1"/>
    </source>
</evidence>
<evidence type="ECO:0000313" key="2">
    <source>
        <dbReference type="Proteomes" id="UP000197138"/>
    </source>
</evidence>
<proteinExistence type="predicted"/>
<dbReference type="Proteomes" id="UP000197138">
    <property type="component" value="Unassembled WGS sequence"/>
</dbReference>
<accession>A0A218W2U3</accession>
<comment type="caution">
    <text evidence="1">The sequence shown here is derived from an EMBL/GenBank/DDBJ whole genome shotgun (WGS) entry which is preliminary data.</text>
</comment>
<dbReference type="EMBL" id="MTKT01005423">
    <property type="protein sequence ID" value="OWM66956.1"/>
    <property type="molecule type" value="Genomic_DNA"/>
</dbReference>
<reference evidence="2" key="1">
    <citation type="journal article" date="2017" name="Plant J.">
        <title>The pomegranate (Punica granatum L.) genome and the genomics of punicalagin biosynthesis.</title>
        <authorList>
            <person name="Qin G."/>
            <person name="Xu C."/>
            <person name="Ming R."/>
            <person name="Tang H."/>
            <person name="Guyot R."/>
            <person name="Kramer E.M."/>
            <person name="Hu Y."/>
            <person name="Yi X."/>
            <person name="Qi Y."/>
            <person name="Xu X."/>
            <person name="Gao Z."/>
            <person name="Pan H."/>
            <person name="Jian J."/>
            <person name="Tian Y."/>
            <person name="Yue Z."/>
            <person name="Xu Y."/>
        </authorList>
    </citation>
    <scope>NUCLEOTIDE SEQUENCE [LARGE SCALE GENOMIC DNA]</scope>
    <source>
        <strain evidence="2">cv. Dabenzi</strain>
    </source>
</reference>
<protein>
    <submittedName>
        <fullName evidence="1">Uncharacterized protein</fullName>
    </submittedName>
</protein>
<sequence length="183" mass="19980">MRTVPHHSSLLLGEPLLCFLRAAEQQQQQKRRQGAGEWAAVVRVLEVAEDLIGTEINSFVLKSTRANDGLVCLLRACGVMDDPYTIVLHHGGKFVSESHLKVMTPVVGGDRKDDAGGAMSGSMGGGDRKDVGFDGVVRTQMWTLVGARMRAFGSRGLGVSTFPWGRVTDTRERMSRHLSFDNP</sequence>
<name>A0A218W2U3_PUNGR</name>
<gene>
    <name evidence="1" type="ORF">CDL15_Pgr022312</name>
</gene>
<dbReference type="AlphaFoldDB" id="A0A218W2U3"/>